<feature type="domain" description="CheW-like" evidence="1">
    <location>
        <begin position="1"/>
        <end position="140"/>
    </location>
</feature>
<reference evidence="2" key="2">
    <citation type="submission" date="2023-01" db="EMBL/GenBank/DDBJ databases">
        <title>Draft genome sequence of Litoribrevibacter albus strain NBRC 110071.</title>
        <authorList>
            <person name="Sun Q."/>
            <person name="Mori K."/>
        </authorList>
    </citation>
    <scope>NUCLEOTIDE SEQUENCE</scope>
    <source>
        <strain evidence="2">NBRC 110071</strain>
    </source>
</reference>
<dbReference type="RefSeq" id="WP_284381881.1">
    <property type="nucleotide sequence ID" value="NZ_BSNM01000015.1"/>
</dbReference>
<name>A0AA37SC90_9GAMM</name>
<accession>A0AA37SC90</accession>
<dbReference type="PROSITE" id="PS50851">
    <property type="entry name" value="CHEW"/>
    <property type="match status" value="1"/>
</dbReference>
<dbReference type="GO" id="GO:0007165">
    <property type="term" value="P:signal transduction"/>
    <property type="evidence" value="ECO:0007669"/>
    <property type="project" value="InterPro"/>
</dbReference>
<dbReference type="AlphaFoldDB" id="A0AA37SC90"/>
<evidence type="ECO:0000313" key="3">
    <source>
        <dbReference type="Proteomes" id="UP001161389"/>
    </source>
</evidence>
<organism evidence="2 3">
    <name type="scientific">Litoribrevibacter albus</name>
    <dbReference type="NCBI Taxonomy" id="1473156"/>
    <lineage>
        <taxon>Bacteria</taxon>
        <taxon>Pseudomonadati</taxon>
        <taxon>Pseudomonadota</taxon>
        <taxon>Gammaproteobacteria</taxon>
        <taxon>Oceanospirillales</taxon>
        <taxon>Oceanospirillaceae</taxon>
        <taxon>Litoribrevibacter</taxon>
    </lineage>
</organism>
<dbReference type="PANTHER" id="PTHR22617:SF23">
    <property type="entry name" value="CHEMOTAXIS PROTEIN CHEW"/>
    <property type="match status" value="1"/>
</dbReference>
<dbReference type="Proteomes" id="UP001161389">
    <property type="component" value="Unassembled WGS sequence"/>
</dbReference>
<dbReference type="EMBL" id="BSNM01000015">
    <property type="protein sequence ID" value="GLQ32044.1"/>
    <property type="molecule type" value="Genomic_DNA"/>
</dbReference>
<dbReference type="InterPro" id="IPR039315">
    <property type="entry name" value="CheW"/>
</dbReference>
<dbReference type="PANTHER" id="PTHR22617">
    <property type="entry name" value="CHEMOTAXIS SENSOR HISTIDINE KINASE-RELATED"/>
    <property type="match status" value="1"/>
</dbReference>
<gene>
    <name evidence="2" type="ORF">GCM10007876_25230</name>
</gene>
<dbReference type="Pfam" id="PF01584">
    <property type="entry name" value="CheW"/>
    <property type="match status" value="1"/>
</dbReference>
<dbReference type="Gene3D" id="2.30.30.40">
    <property type="entry name" value="SH3 Domains"/>
    <property type="match status" value="1"/>
</dbReference>
<keyword evidence="3" id="KW-1185">Reference proteome</keyword>
<evidence type="ECO:0000259" key="1">
    <source>
        <dbReference type="PROSITE" id="PS50851"/>
    </source>
</evidence>
<proteinExistence type="predicted"/>
<evidence type="ECO:0000313" key="2">
    <source>
        <dbReference type="EMBL" id="GLQ32044.1"/>
    </source>
</evidence>
<dbReference type="Gene3D" id="2.40.50.180">
    <property type="entry name" value="CheA-289, Domain 4"/>
    <property type="match status" value="1"/>
</dbReference>
<dbReference type="GO" id="GO:0006935">
    <property type="term" value="P:chemotaxis"/>
    <property type="evidence" value="ECO:0007669"/>
    <property type="project" value="InterPro"/>
</dbReference>
<dbReference type="SUPFAM" id="SSF50341">
    <property type="entry name" value="CheW-like"/>
    <property type="match status" value="1"/>
</dbReference>
<dbReference type="GO" id="GO:0005829">
    <property type="term" value="C:cytosol"/>
    <property type="evidence" value="ECO:0007669"/>
    <property type="project" value="TreeGrafter"/>
</dbReference>
<reference evidence="2" key="1">
    <citation type="journal article" date="2014" name="Int. J. Syst. Evol. Microbiol.">
        <title>Complete genome sequence of Corynebacterium casei LMG S-19264T (=DSM 44701T), isolated from a smear-ripened cheese.</title>
        <authorList>
            <consortium name="US DOE Joint Genome Institute (JGI-PGF)"/>
            <person name="Walter F."/>
            <person name="Albersmeier A."/>
            <person name="Kalinowski J."/>
            <person name="Ruckert C."/>
        </authorList>
    </citation>
    <scope>NUCLEOTIDE SEQUENCE</scope>
    <source>
        <strain evidence="2">NBRC 110071</strain>
    </source>
</reference>
<protein>
    <submittedName>
        <fullName evidence="2">Chemotaxis protein CheW</fullName>
    </submittedName>
</protein>
<comment type="caution">
    <text evidence="2">The sequence shown here is derived from an EMBL/GenBank/DDBJ whole genome shotgun (WGS) entry which is preliminary data.</text>
</comment>
<dbReference type="InterPro" id="IPR002545">
    <property type="entry name" value="CheW-lke_dom"/>
</dbReference>
<dbReference type="InterPro" id="IPR036061">
    <property type="entry name" value="CheW-like_dom_sf"/>
</dbReference>
<sequence length="147" mass="16307">MKWITFCVEDEDYCHQVSSVKEVLRYEEPVPVPGAPDFVAGIINVRGEVMVVLDTRIIMGLPPFQMTDASRIICLELPEGNFGLLVDSVSEMIDFEDSQLDQGAQPTITGSSMMIKGTYKDEKGLKIAIDVDTFVANYIEERQAALA</sequence>
<dbReference type="SMART" id="SM00260">
    <property type="entry name" value="CheW"/>
    <property type="match status" value="1"/>
</dbReference>